<keyword evidence="6" id="KW-0539">Nucleus</keyword>
<dbReference type="InterPro" id="IPR043519">
    <property type="entry name" value="NT_sf"/>
</dbReference>
<dbReference type="GO" id="GO:0003725">
    <property type="term" value="F:double-stranded RNA binding"/>
    <property type="evidence" value="ECO:0007669"/>
    <property type="project" value="TreeGrafter"/>
</dbReference>
<dbReference type="PROSITE" id="PS51703">
    <property type="entry name" value="DZF"/>
    <property type="match status" value="1"/>
</dbReference>
<organism evidence="8 9">
    <name type="scientific">Steinernema carpocapsae</name>
    <name type="common">Entomopathogenic nematode</name>
    <dbReference type="NCBI Taxonomy" id="34508"/>
    <lineage>
        <taxon>Eukaryota</taxon>
        <taxon>Metazoa</taxon>
        <taxon>Ecdysozoa</taxon>
        <taxon>Nematoda</taxon>
        <taxon>Chromadorea</taxon>
        <taxon>Rhabditida</taxon>
        <taxon>Tylenchina</taxon>
        <taxon>Panagrolaimomorpha</taxon>
        <taxon>Strongyloidoidea</taxon>
        <taxon>Steinernematidae</taxon>
        <taxon>Steinernema</taxon>
    </lineage>
</organism>
<comment type="caution">
    <text evidence="8">The sequence shown here is derived from an EMBL/GenBank/DDBJ whole genome shotgun (WGS) entry which is preliminary data.</text>
</comment>
<dbReference type="PANTHER" id="PTHR46447">
    <property type="entry name" value="INTERLEUKIN ENHANCER-BINDING FACTOR"/>
    <property type="match status" value="1"/>
</dbReference>
<dbReference type="InterPro" id="IPR052134">
    <property type="entry name" value="ILF2"/>
</dbReference>
<evidence type="ECO:0000256" key="1">
    <source>
        <dbReference type="ARBA" id="ARBA00004123"/>
    </source>
</evidence>
<keyword evidence="2" id="KW-0805">Transcription regulation</keyword>
<dbReference type="GO" id="GO:0071013">
    <property type="term" value="C:catalytic step 2 spliceosome"/>
    <property type="evidence" value="ECO:0007669"/>
    <property type="project" value="TreeGrafter"/>
</dbReference>
<name>A0A4V6A4V5_STECR</name>
<feature type="domain" description="DZF" evidence="7">
    <location>
        <begin position="1"/>
        <end position="339"/>
    </location>
</feature>
<evidence type="ECO:0000259" key="7">
    <source>
        <dbReference type="PROSITE" id="PS51703"/>
    </source>
</evidence>
<evidence type="ECO:0000256" key="6">
    <source>
        <dbReference type="ARBA" id="ARBA00023242"/>
    </source>
</evidence>
<evidence type="ECO:0000256" key="2">
    <source>
        <dbReference type="ARBA" id="ARBA00023015"/>
    </source>
</evidence>
<keyword evidence="3" id="KW-0238">DNA-binding</keyword>
<dbReference type="STRING" id="34508.A0A4V6A4V5"/>
<protein>
    <recommendedName>
        <fullName evidence="7">DZF domain-containing protein</fullName>
    </recommendedName>
</protein>
<dbReference type="Gene3D" id="1.10.1410.40">
    <property type="match status" value="1"/>
</dbReference>
<evidence type="ECO:0000256" key="3">
    <source>
        <dbReference type="ARBA" id="ARBA00023125"/>
    </source>
</evidence>
<dbReference type="InterPro" id="IPR006561">
    <property type="entry name" value="DZF_dom"/>
</dbReference>
<gene>
    <name evidence="8" type="ORF">L596_012699</name>
</gene>
<reference evidence="8 9" key="1">
    <citation type="journal article" date="2015" name="Genome Biol.">
        <title>Comparative genomics of Steinernema reveals deeply conserved gene regulatory networks.</title>
        <authorList>
            <person name="Dillman A.R."/>
            <person name="Macchietto M."/>
            <person name="Porter C.F."/>
            <person name="Rogers A."/>
            <person name="Williams B."/>
            <person name="Antoshechkin I."/>
            <person name="Lee M.M."/>
            <person name="Goodwin Z."/>
            <person name="Lu X."/>
            <person name="Lewis E.E."/>
            <person name="Goodrich-Blair H."/>
            <person name="Stock S.P."/>
            <person name="Adams B.J."/>
            <person name="Sternberg P.W."/>
            <person name="Mortazavi A."/>
        </authorList>
    </citation>
    <scope>NUCLEOTIDE SEQUENCE [LARGE SCALE GENOMIC DNA]</scope>
    <source>
        <strain evidence="8 9">ALL</strain>
    </source>
</reference>
<proteinExistence type="predicted"/>
<evidence type="ECO:0000313" key="8">
    <source>
        <dbReference type="EMBL" id="TKR88455.1"/>
    </source>
</evidence>
<keyword evidence="5" id="KW-0804">Transcription</keyword>
<dbReference type="EMBL" id="AZBU02000003">
    <property type="protein sequence ID" value="TKR88455.1"/>
    <property type="molecule type" value="Genomic_DNA"/>
</dbReference>
<dbReference type="SMART" id="SM00572">
    <property type="entry name" value="DZF"/>
    <property type="match status" value="1"/>
</dbReference>
<comment type="subcellular location">
    <subcellularLocation>
        <location evidence="1">Nucleus</location>
    </subcellularLocation>
</comment>
<evidence type="ECO:0000313" key="9">
    <source>
        <dbReference type="Proteomes" id="UP000298663"/>
    </source>
</evidence>
<accession>A0A4V6A4V5</accession>
<dbReference type="Gene3D" id="3.30.460.10">
    <property type="entry name" value="Beta Polymerase, domain 2"/>
    <property type="match status" value="1"/>
</dbReference>
<dbReference type="Pfam" id="PF07528">
    <property type="entry name" value="DZF_N"/>
    <property type="match status" value="1"/>
</dbReference>
<sequence>MAASNAPQPKSDYFRPVPFDYYSCGPSAFPVVNQVDDFALSKILVESMAKHSLGEPDRKLVSSKLERVQAAISKLRETDSEIGEAILSGSFAKGTSLAEERTGEIVVMMKTIPAEAILAERVTKIADFLKEGGYVVTPQSYGCDVTFGNVVIRVKFAVNANMFKTHDPSVHMDKEVLACSLRSTRRANNFIARSKRSPLANFVRILLDIKTRFQGLEHLEEWHMELYAYQSLSGFTPSSQPVSLSQAFKRFFQLLAAGALLPGAPTLQDPVNIGNGPRTQLTDAYTYEQMDDICQAAQYISRLILMGRYYEVLGLAPLKADGMAFSQKAYNPEDDPTRT</sequence>
<dbReference type="OrthoDB" id="5775647at2759"/>
<keyword evidence="9" id="KW-1185">Reference proteome</keyword>
<dbReference type="AlphaFoldDB" id="A0A4V6A4V5"/>
<evidence type="ECO:0000256" key="5">
    <source>
        <dbReference type="ARBA" id="ARBA00023163"/>
    </source>
</evidence>
<dbReference type="PANTHER" id="PTHR46447:SF1">
    <property type="entry name" value="INTERLEUKIN ENHANCER-BINDING FACTOR 2"/>
    <property type="match status" value="1"/>
</dbReference>
<dbReference type="GO" id="GO:0045893">
    <property type="term" value="P:positive regulation of DNA-templated transcription"/>
    <property type="evidence" value="ECO:0007669"/>
    <property type="project" value="TreeGrafter"/>
</dbReference>
<dbReference type="InterPro" id="IPR049401">
    <property type="entry name" value="DZF_dom_N"/>
</dbReference>
<dbReference type="InterPro" id="IPR049402">
    <property type="entry name" value="DZF_dom_C"/>
</dbReference>
<dbReference type="GO" id="GO:0003677">
    <property type="term" value="F:DNA binding"/>
    <property type="evidence" value="ECO:0007669"/>
    <property type="project" value="UniProtKB-KW"/>
</dbReference>
<reference evidence="8 9" key="2">
    <citation type="journal article" date="2019" name="G3 (Bethesda)">
        <title>Hybrid Assembly of the Genome of the Entomopathogenic Nematode Steinernema carpocapsae Identifies the X-Chromosome.</title>
        <authorList>
            <person name="Serra L."/>
            <person name="Macchietto M."/>
            <person name="Macias-Munoz A."/>
            <person name="McGill C.J."/>
            <person name="Rodriguez I.M."/>
            <person name="Rodriguez B."/>
            <person name="Murad R."/>
            <person name="Mortazavi A."/>
        </authorList>
    </citation>
    <scope>NUCLEOTIDE SEQUENCE [LARGE SCALE GENOMIC DNA]</scope>
    <source>
        <strain evidence="8 9">ALL</strain>
    </source>
</reference>
<dbReference type="Proteomes" id="UP000298663">
    <property type="component" value="Unassembled WGS sequence"/>
</dbReference>
<dbReference type="Pfam" id="PF20965">
    <property type="entry name" value="DZF_C"/>
    <property type="match status" value="1"/>
</dbReference>
<evidence type="ECO:0000256" key="4">
    <source>
        <dbReference type="ARBA" id="ARBA00023159"/>
    </source>
</evidence>
<keyword evidence="4" id="KW-0010">Activator</keyword>